<name>A0AA41ZMV2_9GAMM</name>
<keyword evidence="7" id="KW-1185">Reference proteome</keyword>
<keyword evidence="3 5" id="KW-1133">Transmembrane helix</keyword>
<evidence type="ECO:0000256" key="3">
    <source>
        <dbReference type="ARBA" id="ARBA00022989"/>
    </source>
</evidence>
<protein>
    <submittedName>
        <fullName evidence="6">DUF1656 domain-containing protein</fullName>
    </submittedName>
</protein>
<dbReference type="Pfam" id="PF07869">
    <property type="entry name" value="DUF1656"/>
    <property type="match status" value="1"/>
</dbReference>
<dbReference type="InterPro" id="IPR012451">
    <property type="entry name" value="DUF1656"/>
</dbReference>
<evidence type="ECO:0000313" key="6">
    <source>
        <dbReference type="EMBL" id="MCX2524788.1"/>
    </source>
</evidence>
<dbReference type="AlphaFoldDB" id="A0AA41ZMV2"/>
<feature type="transmembrane region" description="Helical" evidence="5">
    <location>
        <begin position="12"/>
        <end position="34"/>
    </location>
</feature>
<comment type="caution">
    <text evidence="6">The sequence shown here is derived from an EMBL/GenBank/DDBJ whole genome shotgun (WGS) entry which is preliminary data.</text>
</comment>
<dbReference type="Proteomes" id="UP001165678">
    <property type="component" value="Unassembled WGS sequence"/>
</dbReference>
<evidence type="ECO:0000256" key="1">
    <source>
        <dbReference type="ARBA" id="ARBA00022475"/>
    </source>
</evidence>
<reference evidence="6" key="1">
    <citation type="submission" date="2022-11" db="EMBL/GenBank/DDBJ databases">
        <title>Larsenimonas rhizosphaerae sp. nov., isolated from a tidal mudflat.</title>
        <authorList>
            <person name="Lee S.D."/>
            <person name="Kim I.S."/>
        </authorList>
    </citation>
    <scope>NUCLEOTIDE SEQUENCE</scope>
    <source>
        <strain evidence="6">GH2-1</strain>
    </source>
</reference>
<feature type="transmembrane region" description="Helical" evidence="5">
    <location>
        <begin position="46"/>
        <end position="67"/>
    </location>
</feature>
<sequence length="69" mass="8022">MLLHEMAWGGVYFSPLLLFALISLVLTFAVRYVMHRTVLERWVWKEAWFDVALYVCILAGVTFWLGALS</sequence>
<keyword evidence="1" id="KW-1003">Cell membrane</keyword>
<evidence type="ECO:0000256" key="4">
    <source>
        <dbReference type="ARBA" id="ARBA00023136"/>
    </source>
</evidence>
<gene>
    <name evidence="6" type="ORF">OQ287_11110</name>
</gene>
<dbReference type="EMBL" id="JAPIVE010000003">
    <property type="protein sequence ID" value="MCX2524788.1"/>
    <property type="molecule type" value="Genomic_DNA"/>
</dbReference>
<keyword evidence="2 5" id="KW-0812">Transmembrane</keyword>
<dbReference type="RefSeq" id="WP_250939273.1">
    <property type="nucleotide sequence ID" value="NZ_JAMLJK010000004.1"/>
</dbReference>
<proteinExistence type="predicted"/>
<evidence type="ECO:0000256" key="2">
    <source>
        <dbReference type="ARBA" id="ARBA00022692"/>
    </source>
</evidence>
<evidence type="ECO:0000256" key="5">
    <source>
        <dbReference type="SAM" id="Phobius"/>
    </source>
</evidence>
<organism evidence="6 7">
    <name type="scientific">Larsenimonas rhizosphaerae</name>
    <dbReference type="NCBI Taxonomy" id="2944682"/>
    <lineage>
        <taxon>Bacteria</taxon>
        <taxon>Pseudomonadati</taxon>
        <taxon>Pseudomonadota</taxon>
        <taxon>Gammaproteobacteria</taxon>
        <taxon>Oceanospirillales</taxon>
        <taxon>Halomonadaceae</taxon>
        <taxon>Larsenimonas</taxon>
    </lineage>
</organism>
<evidence type="ECO:0000313" key="7">
    <source>
        <dbReference type="Proteomes" id="UP001165678"/>
    </source>
</evidence>
<keyword evidence="4 5" id="KW-0472">Membrane</keyword>
<accession>A0AA41ZMV2</accession>